<dbReference type="EMBL" id="MK072356">
    <property type="protein sequence ID" value="AYV82289.1"/>
    <property type="molecule type" value="Genomic_DNA"/>
</dbReference>
<dbReference type="InterPro" id="IPR036855">
    <property type="entry name" value="Znf_CCCH_sf"/>
</dbReference>
<evidence type="ECO:0000256" key="2">
    <source>
        <dbReference type="ARBA" id="ARBA00022771"/>
    </source>
</evidence>
<dbReference type="SUPFAM" id="SSF90229">
    <property type="entry name" value="CCCH zinc finger"/>
    <property type="match status" value="1"/>
</dbReference>
<keyword evidence="3 4" id="KW-0862">Zinc</keyword>
<evidence type="ECO:0000256" key="4">
    <source>
        <dbReference type="PROSITE-ProRule" id="PRU00723"/>
    </source>
</evidence>
<protein>
    <recommendedName>
        <fullName evidence="5">C3H1-type domain-containing protein</fullName>
    </recommendedName>
</protein>
<name>A0A3G5AAA8_9VIRU</name>
<feature type="zinc finger region" description="C3H1-type" evidence="4">
    <location>
        <begin position="234"/>
        <end position="258"/>
    </location>
</feature>
<feature type="domain" description="C3H1-type" evidence="5">
    <location>
        <begin position="234"/>
        <end position="258"/>
    </location>
</feature>
<dbReference type="GO" id="GO:0008270">
    <property type="term" value="F:zinc ion binding"/>
    <property type="evidence" value="ECO:0007669"/>
    <property type="project" value="UniProtKB-KW"/>
</dbReference>
<reference evidence="6" key="1">
    <citation type="submission" date="2018-10" db="EMBL/GenBank/DDBJ databases">
        <title>Hidden diversity of soil giant viruses.</title>
        <authorList>
            <person name="Schulz F."/>
            <person name="Alteio L."/>
            <person name="Goudeau D."/>
            <person name="Ryan E.M."/>
            <person name="Malmstrom R.R."/>
            <person name="Blanchard J."/>
            <person name="Woyke T."/>
        </authorList>
    </citation>
    <scope>NUCLEOTIDE SEQUENCE</scope>
    <source>
        <strain evidence="6">HOV1</strain>
    </source>
</reference>
<evidence type="ECO:0000256" key="1">
    <source>
        <dbReference type="ARBA" id="ARBA00022723"/>
    </source>
</evidence>
<sequence length="258" mass="29050">MSASSSTQSLCAKKSIAKKSIADLLHLSIPPTEGYDEGIIQKALDQIQSTELCKELQNNRKCLDKIQACKSFTCDPHIKEKLNDTISTCEHVIDKQLSDLSRKFLKLCKQFSILAQRVLGTLHELRAFLKMVNQCPIDSDLLEQVGDIYNYQDLHKVPLIDQLISIIGGARWISHDVFTFGIDTHNGLCTVTRRIDESLEMKLECSAGVIVSEIVPIPPPISMRKPKPIQSGSKRLKTPCRYLQDGKCKNGRRCRFTH</sequence>
<evidence type="ECO:0000259" key="5">
    <source>
        <dbReference type="PROSITE" id="PS50103"/>
    </source>
</evidence>
<keyword evidence="1 4" id="KW-0479">Metal-binding</keyword>
<evidence type="ECO:0000256" key="3">
    <source>
        <dbReference type="ARBA" id="ARBA00022833"/>
    </source>
</evidence>
<accession>A0A3G5AAA8</accession>
<proteinExistence type="predicted"/>
<gene>
    <name evidence="6" type="ORF">Homavirus25_3</name>
</gene>
<organism evidence="6">
    <name type="scientific">Homavirus sp</name>
    <dbReference type="NCBI Taxonomy" id="2487769"/>
    <lineage>
        <taxon>Viruses</taxon>
        <taxon>Varidnaviria</taxon>
        <taxon>Bamfordvirae</taxon>
        <taxon>Nucleocytoviricota</taxon>
        <taxon>Megaviricetes</taxon>
        <taxon>Imitervirales</taxon>
        <taxon>Mimiviridae</taxon>
        <taxon>Klosneuvirinae</taxon>
    </lineage>
</organism>
<dbReference type="InterPro" id="IPR000571">
    <property type="entry name" value="Znf_CCCH"/>
</dbReference>
<keyword evidence="2 4" id="KW-0863">Zinc-finger</keyword>
<evidence type="ECO:0000313" key="6">
    <source>
        <dbReference type="EMBL" id="AYV82289.1"/>
    </source>
</evidence>
<dbReference type="PROSITE" id="PS50103">
    <property type="entry name" value="ZF_C3H1"/>
    <property type="match status" value="1"/>
</dbReference>